<protein>
    <submittedName>
        <fullName evidence="1">Uncharacterized protein</fullName>
    </submittedName>
</protein>
<name>A0ABS5RKL1_9MYCO</name>
<dbReference type="EMBL" id="JAHCLR010000019">
    <property type="protein sequence ID" value="MBS9534143.1"/>
    <property type="molecule type" value="Genomic_DNA"/>
</dbReference>
<sequence>MLSPGGTALEVGGEAMGADAGIGGSILNSLGLTAIGLPAPGNALGPLAALENLDQIIAGALGWDGDGSPLADVFAGL</sequence>
<dbReference type="Proteomes" id="UP001519535">
    <property type="component" value="Unassembled WGS sequence"/>
</dbReference>
<dbReference type="RefSeq" id="WP_214093015.1">
    <property type="nucleotide sequence ID" value="NZ_JAHCLR010000019.1"/>
</dbReference>
<gene>
    <name evidence="1" type="ORF">KIH27_11155</name>
</gene>
<comment type="caution">
    <text evidence="1">The sequence shown here is derived from an EMBL/GenBank/DDBJ whole genome shotgun (WGS) entry which is preliminary data.</text>
</comment>
<keyword evidence="2" id="KW-1185">Reference proteome</keyword>
<reference evidence="1 2" key="1">
    <citation type="submission" date="2021-05" db="EMBL/GenBank/DDBJ databases">
        <title>Mycobacterium acidophilum sp. nov., an extremely acid-tolerant member of the genus Mycobacterium.</title>
        <authorList>
            <person name="Xia J."/>
        </authorList>
    </citation>
    <scope>NUCLEOTIDE SEQUENCE [LARGE SCALE GENOMIC DNA]</scope>
    <source>
        <strain evidence="1 2">M1</strain>
    </source>
</reference>
<proteinExistence type="predicted"/>
<evidence type="ECO:0000313" key="1">
    <source>
        <dbReference type="EMBL" id="MBS9534143.1"/>
    </source>
</evidence>
<evidence type="ECO:0000313" key="2">
    <source>
        <dbReference type="Proteomes" id="UP001519535"/>
    </source>
</evidence>
<organism evidence="1 2">
    <name type="scientific">Mycolicibacter acidiphilus</name>
    <dbReference type="NCBI Taxonomy" id="2835306"/>
    <lineage>
        <taxon>Bacteria</taxon>
        <taxon>Bacillati</taxon>
        <taxon>Actinomycetota</taxon>
        <taxon>Actinomycetes</taxon>
        <taxon>Mycobacteriales</taxon>
        <taxon>Mycobacteriaceae</taxon>
        <taxon>Mycolicibacter</taxon>
    </lineage>
</organism>
<accession>A0ABS5RKL1</accession>